<evidence type="ECO:0000259" key="4">
    <source>
        <dbReference type="Pfam" id="PF09084"/>
    </source>
</evidence>
<proteinExistence type="inferred from homology"/>
<evidence type="ECO:0000256" key="2">
    <source>
        <dbReference type="ARBA" id="ARBA00010742"/>
    </source>
</evidence>
<dbReference type="InterPro" id="IPR015168">
    <property type="entry name" value="SsuA/THI5"/>
</dbReference>
<sequence>MSVVVKRNFGLFAAVVCLLFAGFIFSRIQSFWQPEKLPVVIAVSKTPLSTPFYVAKSIDAFKNTCVDVEFHHVIGGQMAFTNVMSGQADFGTISDSVIAFQSLAQKKFVSHATFVHSDNDVKLLSRPSAEIKTIADLRARRVGVTKVTASEYFLSSLLAMNGMSVADVDLVNYKPEQLLTAYLNNEVDAIVPWEPFAFKSIHLLGNEINLHDTKNLNSLSFNLISLPADNVTVNKAKCVIEGLAKAIDFISSKPQAAQNIVINELGLEPDFIDWVWPDYIFKLSLNQSLLLSIKAQALWLAESQVSDHKQLPQFNHFIDSRALLQVDSGAVTLSL</sequence>
<evidence type="ECO:0000313" key="6">
    <source>
        <dbReference type="Proteomes" id="UP000290244"/>
    </source>
</evidence>
<organism evidence="5 6">
    <name type="scientific">Litorilituus sediminis</name>
    <dbReference type="NCBI Taxonomy" id="718192"/>
    <lineage>
        <taxon>Bacteria</taxon>
        <taxon>Pseudomonadati</taxon>
        <taxon>Pseudomonadota</taxon>
        <taxon>Gammaproteobacteria</taxon>
        <taxon>Alteromonadales</taxon>
        <taxon>Colwelliaceae</taxon>
        <taxon>Litorilituus</taxon>
    </lineage>
</organism>
<feature type="domain" description="SsuA/THI5-like" evidence="4">
    <location>
        <begin position="49"/>
        <end position="257"/>
    </location>
</feature>
<evidence type="ECO:0000256" key="1">
    <source>
        <dbReference type="ARBA" id="ARBA00004418"/>
    </source>
</evidence>
<reference evidence="5 6" key="1">
    <citation type="submission" date="2018-12" db="EMBL/GenBank/DDBJ databases">
        <title>Complete genome of Litorilituus sediminis.</title>
        <authorList>
            <person name="Liu A."/>
            <person name="Rong J."/>
        </authorList>
    </citation>
    <scope>NUCLEOTIDE SEQUENCE [LARGE SCALE GENOMIC DNA]</scope>
    <source>
        <strain evidence="5 6">JCM 17549</strain>
    </source>
</reference>
<evidence type="ECO:0000313" key="5">
    <source>
        <dbReference type="EMBL" id="QBG34421.1"/>
    </source>
</evidence>
<accession>A0A4P6P0J2</accession>
<dbReference type="GO" id="GO:0042597">
    <property type="term" value="C:periplasmic space"/>
    <property type="evidence" value="ECO:0007669"/>
    <property type="project" value="UniProtKB-SubCell"/>
</dbReference>
<dbReference type="Pfam" id="PF09084">
    <property type="entry name" value="NMT1"/>
    <property type="match status" value="1"/>
</dbReference>
<name>A0A4P6P0J2_9GAMM</name>
<comment type="similarity">
    <text evidence="2">Belongs to the bacterial solute-binding protein SsuA/TauA family.</text>
</comment>
<keyword evidence="3" id="KW-0732">Signal</keyword>
<dbReference type="KEGG" id="lsd:EMK97_01045"/>
<dbReference type="Proteomes" id="UP000290244">
    <property type="component" value="Chromosome"/>
</dbReference>
<dbReference type="GO" id="GO:0042918">
    <property type="term" value="P:alkanesulfonate transmembrane transport"/>
    <property type="evidence" value="ECO:0007669"/>
    <property type="project" value="TreeGrafter"/>
</dbReference>
<protein>
    <submittedName>
        <fullName evidence="5">ABC transporter substrate-binding protein</fullName>
    </submittedName>
</protein>
<gene>
    <name evidence="5" type="ORF">EMK97_01045</name>
</gene>
<evidence type="ECO:0000256" key="3">
    <source>
        <dbReference type="ARBA" id="ARBA00022729"/>
    </source>
</evidence>
<comment type="subcellular location">
    <subcellularLocation>
        <location evidence="1">Periplasm</location>
    </subcellularLocation>
</comment>
<keyword evidence="6" id="KW-1185">Reference proteome</keyword>
<dbReference type="PANTHER" id="PTHR30024:SF47">
    <property type="entry name" value="TAURINE-BINDING PERIPLASMIC PROTEIN"/>
    <property type="match status" value="1"/>
</dbReference>
<dbReference type="OrthoDB" id="6212007at2"/>
<dbReference type="PANTHER" id="PTHR30024">
    <property type="entry name" value="ALIPHATIC SULFONATES-BINDING PROTEIN-RELATED"/>
    <property type="match status" value="1"/>
</dbReference>
<dbReference type="Gene3D" id="3.40.190.10">
    <property type="entry name" value="Periplasmic binding protein-like II"/>
    <property type="match status" value="2"/>
</dbReference>
<dbReference type="AlphaFoldDB" id="A0A4P6P0J2"/>
<dbReference type="SUPFAM" id="SSF53850">
    <property type="entry name" value="Periplasmic binding protein-like II"/>
    <property type="match status" value="1"/>
</dbReference>
<dbReference type="EMBL" id="CP034759">
    <property type="protein sequence ID" value="QBG34421.1"/>
    <property type="molecule type" value="Genomic_DNA"/>
</dbReference>